<dbReference type="EMBL" id="CP014674">
    <property type="protein sequence ID" value="AOX16724.1"/>
    <property type="molecule type" value="Genomic_DNA"/>
</dbReference>
<comment type="similarity">
    <text evidence="3 9">Belongs to the FliF family.</text>
</comment>
<comment type="function">
    <text evidence="9">The M ring may be actively involved in energy transduction.</text>
</comment>
<organism evidence="12 13">
    <name type="scientific">Kozakia baliensis</name>
    <dbReference type="NCBI Taxonomy" id="153496"/>
    <lineage>
        <taxon>Bacteria</taxon>
        <taxon>Pseudomonadati</taxon>
        <taxon>Pseudomonadota</taxon>
        <taxon>Alphaproteobacteria</taxon>
        <taxon>Acetobacterales</taxon>
        <taxon>Acetobacteraceae</taxon>
        <taxon>Kozakia</taxon>
    </lineage>
</organism>
<feature type="transmembrane region" description="Helical" evidence="11">
    <location>
        <begin position="20"/>
        <end position="38"/>
    </location>
</feature>
<evidence type="ECO:0000256" key="9">
    <source>
        <dbReference type="PIRNR" id="PIRNR004862"/>
    </source>
</evidence>
<dbReference type="KEGG" id="kba:A0U89_05820"/>
<evidence type="ECO:0000256" key="5">
    <source>
        <dbReference type="ARBA" id="ARBA00022692"/>
    </source>
</evidence>
<dbReference type="STRING" id="153496.A0U89_05820"/>
<evidence type="ECO:0000256" key="6">
    <source>
        <dbReference type="ARBA" id="ARBA00022989"/>
    </source>
</evidence>
<dbReference type="NCBIfam" id="TIGR00206">
    <property type="entry name" value="fliF"/>
    <property type="match status" value="1"/>
</dbReference>
<proteinExistence type="inferred from homology"/>
<name>A0A1D8USV2_9PROT</name>
<feature type="region of interest" description="Disordered" evidence="10">
    <location>
        <begin position="265"/>
        <end position="326"/>
    </location>
</feature>
<accession>A0A1D8USV2</accession>
<keyword evidence="13" id="KW-1185">Reference proteome</keyword>
<dbReference type="InterPro" id="IPR006182">
    <property type="entry name" value="FliF_N_dom"/>
</dbReference>
<keyword evidence="5 11" id="KW-0812">Transmembrane</keyword>
<dbReference type="RefSeq" id="WP_083278344.1">
    <property type="nucleotide sequence ID" value="NZ_BJVW01000010.1"/>
</dbReference>
<dbReference type="InterPro" id="IPR000067">
    <property type="entry name" value="FlgMring_FliF"/>
</dbReference>
<evidence type="ECO:0000256" key="3">
    <source>
        <dbReference type="ARBA" id="ARBA00007971"/>
    </source>
</evidence>
<dbReference type="PANTHER" id="PTHR30046">
    <property type="entry name" value="FLAGELLAR M-RING PROTEIN"/>
    <property type="match status" value="1"/>
</dbReference>
<dbReference type="InterPro" id="IPR045851">
    <property type="entry name" value="AMP-bd_C_sf"/>
</dbReference>
<dbReference type="InterPro" id="IPR013556">
    <property type="entry name" value="Flag_M-ring_C"/>
</dbReference>
<evidence type="ECO:0000256" key="8">
    <source>
        <dbReference type="ARBA" id="ARBA00023143"/>
    </source>
</evidence>
<evidence type="ECO:0000313" key="13">
    <source>
        <dbReference type="Proteomes" id="UP000179145"/>
    </source>
</evidence>
<keyword evidence="8 9" id="KW-0975">Bacterial flagellum</keyword>
<feature type="compositionally biased region" description="Basic and acidic residues" evidence="10">
    <location>
        <begin position="268"/>
        <end position="278"/>
    </location>
</feature>
<dbReference type="GO" id="GO:0005886">
    <property type="term" value="C:plasma membrane"/>
    <property type="evidence" value="ECO:0007669"/>
    <property type="project" value="UniProtKB-SubCell"/>
</dbReference>
<dbReference type="InterPro" id="IPR043427">
    <property type="entry name" value="YscJ/FliF"/>
</dbReference>
<dbReference type="PIRSF" id="PIRSF004862">
    <property type="entry name" value="FliF"/>
    <property type="match status" value="1"/>
</dbReference>
<evidence type="ECO:0000256" key="2">
    <source>
        <dbReference type="ARBA" id="ARBA00004651"/>
    </source>
</evidence>
<keyword evidence="4" id="KW-1003">Cell membrane</keyword>
<dbReference type="Pfam" id="PF01514">
    <property type="entry name" value="YscJ_FliF"/>
    <property type="match status" value="1"/>
</dbReference>
<dbReference type="GO" id="GO:0009431">
    <property type="term" value="C:bacterial-type flagellum basal body, MS ring"/>
    <property type="evidence" value="ECO:0007669"/>
    <property type="project" value="InterPro"/>
</dbReference>
<evidence type="ECO:0000256" key="10">
    <source>
        <dbReference type="SAM" id="MobiDB-lite"/>
    </source>
</evidence>
<reference evidence="12 13" key="1">
    <citation type="journal article" date="2016" name="Microb. Cell Fact.">
        <title>Dissection of exopolysaccharide biosynthesis in Kozakia baliensis.</title>
        <authorList>
            <person name="Brandt J.U."/>
            <person name="Jakob F."/>
            <person name="Behr J."/>
            <person name="Geissler A.J."/>
            <person name="Vogel R.F."/>
        </authorList>
    </citation>
    <scope>NUCLEOTIDE SEQUENCE [LARGE SCALE GENOMIC DNA]</scope>
    <source>
        <strain evidence="12 13">DSM 14400</strain>
    </source>
</reference>
<dbReference type="Proteomes" id="UP000179145">
    <property type="component" value="Chromosome"/>
</dbReference>
<keyword evidence="7 11" id="KW-0472">Membrane</keyword>
<gene>
    <name evidence="12" type="ORF">A0U89_05820</name>
</gene>
<dbReference type="GO" id="GO:0071973">
    <property type="term" value="P:bacterial-type flagellum-dependent cell motility"/>
    <property type="evidence" value="ECO:0007669"/>
    <property type="project" value="InterPro"/>
</dbReference>
<comment type="subcellular location">
    <subcellularLocation>
        <location evidence="1 9">Bacterial flagellum basal body</location>
    </subcellularLocation>
    <subcellularLocation>
        <location evidence="2">Cell membrane</location>
        <topology evidence="2">Multi-pass membrane protein</topology>
    </subcellularLocation>
</comment>
<sequence>MQSIKTLIANLRALGLPKLAALGGIALAMLLLFGGIMLRSDTANALLYKNLDPREASKITEQLAKGGISYRLDDSGDTIFVPKDRVAPARLLLAKSGLPSTGSIGYEIFDKGSDLTATEFEQNIAETRAMEGELERSIMLINGIQKARVHIVLRHRDLFSTSEQSAQASVLISKRMGTYFGKESISAIANLVAAAIPGLSPNNITIVDNLGHVLLRAGVDTQGDDREADEYRKELETHATQAIENLLVPILGFDHVHAEATAVINTTRHRETRERYDPEQQVLRSQHTKDDKSITNDNSNDVSVANNLPNSSAPTAKTISQNTKQEETNNYEIGKTVSVIEQQQPELTRMSIAVTVDGIESIDKDGKPNWQPHSEKEISHIKDLVKSAVGFDEKRGDTIEVISMKFLRNDNPARETGLNAYQSVVSNVINESAFRFISCSLILLLIILFVARPLIKNRENTEQSRIELGSDRTFKDNNDRFTKENFVTENIPALLTSRENELIEVNGVEGKIRNASLKKVANFMKNHPEESVNILRAWLATESSIK</sequence>
<feature type="compositionally biased region" description="Polar residues" evidence="10">
    <location>
        <begin position="308"/>
        <end position="326"/>
    </location>
</feature>
<evidence type="ECO:0000256" key="11">
    <source>
        <dbReference type="SAM" id="Phobius"/>
    </source>
</evidence>
<evidence type="ECO:0000313" key="12">
    <source>
        <dbReference type="EMBL" id="AOX16724.1"/>
    </source>
</evidence>
<dbReference type="AlphaFoldDB" id="A0A1D8USV2"/>
<dbReference type="Pfam" id="PF08345">
    <property type="entry name" value="YscJ_FliF_C"/>
    <property type="match status" value="1"/>
</dbReference>
<keyword evidence="6 11" id="KW-1133">Transmembrane helix</keyword>
<dbReference type="PANTHER" id="PTHR30046:SF0">
    <property type="entry name" value="FLAGELLAR M-RING PROTEIN"/>
    <property type="match status" value="1"/>
</dbReference>
<evidence type="ECO:0000256" key="4">
    <source>
        <dbReference type="ARBA" id="ARBA00022475"/>
    </source>
</evidence>
<dbReference type="Gene3D" id="3.30.300.30">
    <property type="match status" value="1"/>
</dbReference>
<feature type="transmembrane region" description="Helical" evidence="11">
    <location>
        <begin position="433"/>
        <end position="455"/>
    </location>
</feature>
<feature type="compositionally biased region" description="Low complexity" evidence="10">
    <location>
        <begin position="296"/>
        <end position="307"/>
    </location>
</feature>
<evidence type="ECO:0000256" key="1">
    <source>
        <dbReference type="ARBA" id="ARBA00004117"/>
    </source>
</evidence>
<dbReference type="GO" id="GO:0003774">
    <property type="term" value="F:cytoskeletal motor activity"/>
    <property type="evidence" value="ECO:0007669"/>
    <property type="project" value="InterPro"/>
</dbReference>
<protein>
    <recommendedName>
        <fullName evidence="9">Flagellar M-ring protein</fullName>
    </recommendedName>
</protein>
<dbReference type="OrthoDB" id="9807026at2"/>
<dbReference type="PRINTS" id="PR01009">
    <property type="entry name" value="FLGMRINGFLIF"/>
</dbReference>
<evidence type="ECO:0000256" key="7">
    <source>
        <dbReference type="ARBA" id="ARBA00023136"/>
    </source>
</evidence>